<evidence type="ECO:0000256" key="10">
    <source>
        <dbReference type="SAM" id="Coils"/>
    </source>
</evidence>
<comment type="caution">
    <text evidence="15">The sequence shown here is derived from an EMBL/GenBank/DDBJ whole genome shotgun (WGS) entry which is preliminary data.</text>
</comment>
<dbReference type="InterPro" id="IPR000330">
    <property type="entry name" value="SNF2_N"/>
</dbReference>
<dbReference type="RefSeq" id="XP_045963236.1">
    <property type="nucleotide sequence ID" value="XM_046106153.1"/>
</dbReference>
<proteinExistence type="inferred from homology"/>
<evidence type="ECO:0000259" key="14">
    <source>
        <dbReference type="PROSITE" id="PS51194"/>
    </source>
</evidence>
<dbReference type="InterPro" id="IPR013083">
    <property type="entry name" value="Znf_RING/FYVE/PHD"/>
</dbReference>
<dbReference type="CDD" id="cd18793">
    <property type="entry name" value="SF2_C_SNF"/>
    <property type="match status" value="1"/>
</dbReference>
<keyword evidence="6" id="KW-0347">Helicase</keyword>
<evidence type="ECO:0000256" key="11">
    <source>
        <dbReference type="SAM" id="MobiDB-lite"/>
    </source>
</evidence>
<feature type="region of interest" description="Disordered" evidence="11">
    <location>
        <begin position="21"/>
        <end position="132"/>
    </location>
</feature>
<feature type="compositionally biased region" description="Acidic residues" evidence="11">
    <location>
        <begin position="161"/>
        <end position="177"/>
    </location>
</feature>
<dbReference type="GeneID" id="70135044"/>
<dbReference type="GO" id="GO:0005524">
    <property type="term" value="F:ATP binding"/>
    <property type="evidence" value="ECO:0007669"/>
    <property type="project" value="UniProtKB-KW"/>
</dbReference>
<dbReference type="InterPro" id="IPR017907">
    <property type="entry name" value="Znf_RING_CS"/>
</dbReference>
<evidence type="ECO:0000313" key="16">
    <source>
        <dbReference type="Proteomes" id="UP000758603"/>
    </source>
</evidence>
<feature type="domain" description="Helicase C-terminal" evidence="14">
    <location>
        <begin position="1101"/>
        <end position="1258"/>
    </location>
</feature>
<dbReference type="GO" id="GO:0008270">
    <property type="term" value="F:zinc ion binding"/>
    <property type="evidence" value="ECO:0007669"/>
    <property type="project" value="UniProtKB-KW"/>
</dbReference>
<dbReference type="PROSITE" id="PS50089">
    <property type="entry name" value="ZF_RING_2"/>
    <property type="match status" value="1"/>
</dbReference>
<comment type="similarity">
    <text evidence="1">Belongs to the SNF2/RAD54 helicase family.</text>
</comment>
<name>A0A9P9A3C3_9PEZI</name>
<dbReference type="Gene3D" id="3.40.50.300">
    <property type="entry name" value="P-loop containing nucleotide triphosphate hydrolases"/>
    <property type="match status" value="1"/>
</dbReference>
<dbReference type="SUPFAM" id="SSF52540">
    <property type="entry name" value="P-loop containing nucleoside triphosphate hydrolases"/>
    <property type="match status" value="2"/>
</dbReference>
<evidence type="ECO:0000259" key="12">
    <source>
        <dbReference type="PROSITE" id="PS50089"/>
    </source>
</evidence>
<keyword evidence="3" id="KW-0547">Nucleotide-binding</keyword>
<dbReference type="InterPro" id="IPR050628">
    <property type="entry name" value="SNF2_RAD54_helicase_TF"/>
</dbReference>
<dbReference type="PROSITE" id="PS00518">
    <property type="entry name" value="ZF_RING_1"/>
    <property type="match status" value="1"/>
</dbReference>
<dbReference type="SUPFAM" id="SSF57850">
    <property type="entry name" value="RING/U-box"/>
    <property type="match status" value="1"/>
</dbReference>
<feature type="region of interest" description="Disordered" evidence="11">
    <location>
        <begin position="161"/>
        <end position="214"/>
    </location>
</feature>
<dbReference type="PROSITE" id="PS51192">
    <property type="entry name" value="HELICASE_ATP_BIND_1"/>
    <property type="match status" value="1"/>
</dbReference>
<dbReference type="CDD" id="cd16449">
    <property type="entry name" value="RING-HC"/>
    <property type="match status" value="1"/>
</dbReference>
<dbReference type="GO" id="GO:0004386">
    <property type="term" value="F:helicase activity"/>
    <property type="evidence" value="ECO:0007669"/>
    <property type="project" value="UniProtKB-KW"/>
</dbReference>
<evidence type="ECO:0000259" key="13">
    <source>
        <dbReference type="PROSITE" id="PS51192"/>
    </source>
</evidence>
<dbReference type="InterPro" id="IPR049730">
    <property type="entry name" value="SNF2/RAD54-like_C"/>
</dbReference>
<gene>
    <name evidence="15" type="ORF">BKA67DRAFT_652363</name>
</gene>
<feature type="compositionally biased region" description="Basic residues" evidence="11">
    <location>
        <begin position="444"/>
        <end position="453"/>
    </location>
</feature>
<evidence type="ECO:0000313" key="15">
    <source>
        <dbReference type="EMBL" id="KAH6659105.1"/>
    </source>
</evidence>
<dbReference type="CDD" id="cd18008">
    <property type="entry name" value="DEXDc_SHPRH-like"/>
    <property type="match status" value="1"/>
</dbReference>
<keyword evidence="7" id="KW-0862">Zinc</keyword>
<keyword evidence="2" id="KW-0479">Metal-binding</keyword>
<keyword evidence="8" id="KW-0067">ATP-binding</keyword>
<evidence type="ECO:0000256" key="8">
    <source>
        <dbReference type="ARBA" id="ARBA00022840"/>
    </source>
</evidence>
<dbReference type="PANTHER" id="PTHR45626:SF17">
    <property type="entry name" value="HELICASE-LIKE TRANSCRIPTION FACTOR"/>
    <property type="match status" value="1"/>
</dbReference>
<evidence type="ECO:0000256" key="5">
    <source>
        <dbReference type="ARBA" id="ARBA00022801"/>
    </source>
</evidence>
<reference evidence="15" key="1">
    <citation type="journal article" date="2021" name="Nat. Commun.">
        <title>Genetic determinants of endophytism in the Arabidopsis root mycobiome.</title>
        <authorList>
            <person name="Mesny F."/>
            <person name="Miyauchi S."/>
            <person name="Thiergart T."/>
            <person name="Pickel B."/>
            <person name="Atanasova L."/>
            <person name="Karlsson M."/>
            <person name="Huettel B."/>
            <person name="Barry K.W."/>
            <person name="Haridas S."/>
            <person name="Chen C."/>
            <person name="Bauer D."/>
            <person name="Andreopoulos W."/>
            <person name="Pangilinan J."/>
            <person name="LaButti K."/>
            <person name="Riley R."/>
            <person name="Lipzen A."/>
            <person name="Clum A."/>
            <person name="Drula E."/>
            <person name="Henrissat B."/>
            <person name="Kohler A."/>
            <person name="Grigoriev I.V."/>
            <person name="Martin F.M."/>
            <person name="Hacquard S."/>
        </authorList>
    </citation>
    <scope>NUCLEOTIDE SEQUENCE</scope>
    <source>
        <strain evidence="15">MPI-SDFR-AT-0073</strain>
    </source>
</reference>
<keyword evidence="10" id="KW-0175">Coiled coil</keyword>
<dbReference type="InterPro" id="IPR014001">
    <property type="entry name" value="Helicase_ATP-bd"/>
</dbReference>
<dbReference type="Gene3D" id="3.30.40.10">
    <property type="entry name" value="Zinc/RING finger domain, C3HC4 (zinc finger)"/>
    <property type="match status" value="1"/>
</dbReference>
<dbReference type="InterPro" id="IPR027417">
    <property type="entry name" value="P-loop_NTPase"/>
</dbReference>
<keyword evidence="16" id="KW-1185">Reference proteome</keyword>
<dbReference type="InterPro" id="IPR038718">
    <property type="entry name" value="SNF2-like_sf"/>
</dbReference>
<feature type="compositionally biased region" description="Polar residues" evidence="11">
    <location>
        <begin position="205"/>
        <end position="214"/>
    </location>
</feature>
<dbReference type="InterPro" id="IPR001841">
    <property type="entry name" value="Znf_RING"/>
</dbReference>
<dbReference type="OrthoDB" id="448448at2759"/>
<feature type="domain" description="Helicase ATP-binding" evidence="13">
    <location>
        <begin position="564"/>
        <end position="759"/>
    </location>
</feature>
<feature type="compositionally biased region" description="Polar residues" evidence="11">
    <location>
        <begin position="111"/>
        <end position="132"/>
    </location>
</feature>
<dbReference type="Pfam" id="PF00271">
    <property type="entry name" value="Helicase_C"/>
    <property type="match status" value="1"/>
</dbReference>
<evidence type="ECO:0000256" key="1">
    <source>
        <dbReference type="ARBA" id="ARBA00007025"/>
    </source>
</evidence>
<evidence type="ECO:0000256" key="7">
    <source>
        <dbReference type="ARBA" id="ARBA00022833"/>
    </source>
</evidence>
<evidence type="ECO:0000256" key="4">
    <source>
        <dbReference type="ARBA" id="ARBA00022771"/>
    </source>
</evidence>
<protein>
    <submittedName>
        <fullName evidence="15">SNF2 family N-terminal domain-containing protein</fullName>
    </submittedName>
</protein>
<dbReference type="InterPro" id="IPR018957">
    <property type="entry name" value="Znf_C3HC4_RING-type"/>
</dbReference>
<feature type="region of interest" description="Disordered" evidence="11">
    <location>
        <begin position="428"/>
        <end position="459"/>
    </location>
</feature>
<keyword evidence="4 9" id="KW-0863">Zinc-finger</keyword>
<dbReference type="SMART" id="SM00487">
    <property type="entry name" value="DEXDc"/>
    <property type="match status" value="1"/>
</dbReference>
<keyword evidence="5" id="KW-0378">Hydrolase</keyword>
<sequence>MGYPFEDATDAEMDSAGLNVAAESNVKPTQEAENITNINKDAEPLPPISRLLSDSFPDLATVQTSDDMQAHTEESEADAQARGTANSAEDVEMPDIPYSGTAAIEGFLSTDHLQPSNDPAEQPLSYQNSQVLDNMANIKTPVGEDAIVKDNSPEYQHIIYPDEDDFVEQDPFDDTDSFIDLTGPDNDSQPASPPSSDPPIKTEPGEQSSAWYPNLKIRQQPQDFNDDYKDLLVSQDNAGDATVSIKQEDYTTSFSFQLHNIHQATKTRVAGTEEEPIELSSDSDDDDLLALEQPAISHNLAAFPSGSDLDEGDSEFPDIQQMKYGIDMDELRKKISAREQIQLSAVSSKVKLQQRLRLQKLDDEIKSERKRLNSSDDAEISIFISGSELGSDTKEDGKGGNMTRNHQGPRAKNASEWFEKYGHIANFLGGSRKRRSSNPDHGLSKNRVKKTRAKSTTAQRQAREKLFETLLNHDPIKNRRAWGGVSATVVKASNKKDKFKQLREGAGSDYTDAASDERRLKLASQAFGDGQCKPNNDKWILKGMKTTLLDHQVVGGAWMLQREFGVDGLPRGGLVADEMGMGKTVLALTCIVSNQAQTKDLVDWSKTTLIVVPSSALPQWKQEIKKHAGDTLKHVMQFKSSAHGEDAPGVCIRAMDIVMVTYNEVASEYPSEKFRKELSKRGLSQKYQEKQIEEATGPLFKVPFWRIILDEVDNIKNRKTRTSLACLALQGRHRWGMSGTPLHNSIHEFYPYLNFIGLPAASTYQNFVMKFGNIQNDDVMVNFETVLPDIMLRRTSSDKFMGKPYFVLPDSHDGVMRIELSGEERVIYREIEISALSELNDILSSPKSQSIKKCAFEFLNYLRMATAHPFLLEGLFRKVFQPENIGSIQKQLKEIGGRQPLYQQIRSHLGNLAKHTGTGVKFGKGNFGYHFDMDSQLELARAAQREDVCRICLDYPMEPKQAECEHVFCSECIKSYIADVWEKTERMPRCPECSRLINGLKRIEMNCDMEDNEPTKSTPPSATSKYPKGRGITLQEAFEAAETPSSSKLLHKDGRQLGDDILGYQPRHHKFKTRFFTESDKNYPEKPMTPSSKATAIKATALEWLTDAPDDKIIIFSLFTKMMRVIGRMLQDEEIPFIYFDGSLSAKQKKYATDKFSSDPNAKVMIMSLKSGGVALNLTCANRVIMSDLWWNHSVEMQAFGRVYRYGQTKQTYYRCIVANDTIDQRLEELQAHKSEQIEKVMKASKWQDLPIETIASLFGRVTTDDSGNIRVTAYADESDDDD</sequence>
<dbReference type="Pfam" id="PF00097">
    <property type="entry name" value="zf-C3HC4"/>
    <property type="match status" value="1"/>
</dbReference>
<evidence type="ECO:0000256" key="3">
    <source>
        <dbReference type="ARBA" id="ARBA00022741"/>
    </source>
</evidence>
<dbReference type="GO" id="GO:0008094">
    <property type="term" value="F:ATP-dependent activity, acting on DNA"/>
    <property type="evidence" value="ECO:0007669"/>
    <property type="project" value="TreeGrafter"/>
</dbReference>
<evidence type="ECO:0000256" key="9">
    <source>
        <dbReference type="PROSITE-ProRule" id="PRU00175"/>
    </source>
</evidence>
<dbReference type="Pfam" id="PF00176">
    <property type="entry name" value="SNF2-rel_dom"/>
    <property type="match status" value="1"/>
</dbReference>
<feature type="region of interest" description="Disordered" evidence="11">
    <location>
        <begin position="386"/>
        <end position="411"/>
    </location>
</feature>
<dbReference type="GO" id="GO:0005634">
    <property type="term" value="C:nucleus"/>
    <property type="evidence" value="ECO:0007669"/>
    <property type="project" value="TreeGrafter"/>
</dbReference>
<dbReference type="Gene3D" id="3.40.50.10810">
    <property type="entry name" value="Tandem AAA-ATPase domain"/>
    <property type="match status" value="1"/>
</dbReference>
<dbReference type="GO" id="GO:0016787">
    <property type="term" value="F:hydrolase activity"/>
    <property type="evidence" value="ECO:0007669"/>
    <property type="project" value="UniProtKB-KW"/>
</dbReference>
<organism evidence="15 16">
    <name type="scientific">Truncatella angustata</name>
    <dbReference type="NCBI Taxonomy" id="152316"/>
    <lineage>
        <taxon>Eukaryota</taxon>
        <taxon>Fungi</taxon>
        <taxon>Dikarya</taxon>
        <taxon>Ascomycota</taxon>
        <taxon>Pezizomycotina</taxon>
        <taxon>Sordariomycetes</taxon>
        <taxon>Xylariomycetidae</taxon>
        <taxon>Amphisphaeriales</taxon>
        <taxon>Sporocadaceae</taxon>
        <taxon>Truncatella</taxon>
    </lineage>
</organism>
<evidence type="ECO:0000256" key="2">
    <source>
        <dbReference type="ARBA" id="ARBA00022723"/>
    </source>
</evidence>
<dbReference type="Proteomes" id="UP000758603">
    <property type="component" value="Unassembled WGS sequence"/>
</dbReference>
<dbReference type="SMART" id="SM00184">
    <property type="entry name" value="RING"/>
    <property type="match status" value="1"/>
</dbReference>
<feature type="domain" description="RING-type" evidence="12">
    <location>
        <begin position="949"/>
        <end position="994"/>
    </location>
</feature>
<dbReference type="SMART" id="SM00490">
    <property type="entry name" value="HELICc"/>
    <property type="match status" value="1"/>
</dbReference>
<feature type="coiled-coil region" evidence="10">
    <location>
        <begin position="351"/>
        <end position="378"/>
    </location>
</feature>
<dbReference type="GO" id="GO:0006281">
    <property type="term" value="P:DNA repair"/>
    <property type="evidence" value="ECO:0007669"/>
    <property type="project" value="TreeGrafter"/>
</dbReference>
<accession>A0A9P9A3C3</accession>
<feature type="compositionally biased region" description="Polar residues" evidence="11">
    <location>
        <begin position="26"/>
        <end position="39"/>
    </location>
</feature>
<dbReference type="EMBL" id="JAGPXC010000001">
    <property type="protein sequence ID" value="KAH6659105.1"/>
    <property type="molecule type" value="Genomic_DNA"/>
</dbReference>
<evidence type="ECO:0000256" key="6">
    <source>
        <dbReference type="ARBA" id="ARBA00022806"/>
    </source>
</evidence>
<dbReference type="InterPro" id="IPR001650">
    <property type="entry name" value="Helicase_C-like"/>
</dbReference>
<dbReference type="PROSITE" id="PS51194">
    <property type="entry name" value="HELICASE_CTER"/>
    <property type="match status" value="1"/>
</dbReference>
<dbReference type="PANTHER" id="PTHR45626">
    <property type="entry name" value="TRANSCRIPTION TERMINATION FACTOR 2-RELATED"/>
    <property type="match status" value="1"/>
</dbReference>